<comment type="similarity">
    <text evidence="1 6">Belongs to the purine permeases (TC 2.A.7.14) family.</text>
</comment>
<dbReference type="GO" id="GO:0016020">
    <property type="term" value="C:membrane"/>
    <property type="evidence" value="ECO:0007669"/>
    <property type="project" value="UniProtKB-SubCell"/>
</dbReference>
<feature type="transmembrane region" description="Helical" evidence="6">
    <location>
        <begin position="52"/>
        <end position="73"/>
    </location>
</feature>
<evidence type="ECO:0000256" key="6">
    <source>
        <dbReference type="RuleBase" id="RU368015"/>
    </source>
</evidence>
<evidence type="ECO:0000256" key="2">
    <source>
        <dbReference type="ARBA" id="ARBA00022448"/>
    </source>
</evidence>
<feature type="transmembrane region" description="Helical" evidence="6">
    <location>
        <begin position="268"/>
        <end position="293"/>
    </location>
</feature>
<keyword evidence="3 6" id="KW-0812">Transmembrane</keyword>
<comment type="subcellular location">
    <subcellularLocation>
        <location evidence="6">Membrane</location>
        <topology evidence="6">Multi-pass membrane protein</topology>
    </subcellularLocation>
</comment>
<feature type="transmembrane region" description="Helical" evidence="6">
    <location>
        <begin position="300"/>
        <end position="317"/>
    </location>
</feature>
<evidence type="ECO:0000256" key="1">
    <source>
        <dbReference type="ARBA" id="ARBA00006213"/>
    </source>
</evidence>
<dbReference type="GO" id="GO:0015211">
    <property type="term" value="F:purine nucleoside transmembrane transporter activity"/>
    <property type="evidence" value="ECO:0007669"/>
    <property type="project" value="UniProtKB-UniRule"/>
</dbReference>
<organism evidence="7 8">
    <name type="scientific">Stephania yunnanensis</name>
    <dbReference type="NCBI Taxonomy" id="152371"/>
    <lineage>
        <taxon>Eukaryota</taxon>
        <taxon>Viridiplantae</taxon>
        <taxon>Streptophyta</taxon>
        <taxon>Embryophyta</taxon>
        <taxon>Tracheophyta</taxon>
        <taxon>Spermatophyta</taxon>
        <taxon>Magnoliopsida</taxon>
        <taxon>Ranunculales</taxon>
        <taxon>Menispermaceae</taxon>
        <taxon>Menispermoideae</taxon>
        <taxon>Cissampelideae</taxon>
        <taxon>Stephania</taxon>
    </lineage>
</organism>
<keyword evidence="2 6" id="KW-0813">Transport</keyword>
<sequence length="368" mass="40454">MRISELGTRRCLESEHWKKWLSVAVNVVFLLLGQGVASLLGKFYYEQGGNSIWMATLVQSAAFPILFIPFLFFRAPREEEPTTTTTTTTTATISQPSVTTLCLIYISLGMLIAGDNVMFSVGQLYLPASTYFLLSATQLGFNAVFSFFINSEKITILILNSVILLTLSATLLAVGEDTSKPAGVTKEKYAIGFVCTIGASAGYALVLSLMQLAFEKVIKKETFSVVLDMQIYTSIASTFVCIIGLFASGEWGDLKGEMEGFKTGNVSYVMTLFWIAIAWQMSSVGMVGLVLTVSSLFSNFISMLSLPLVPIAAMVIYHEKMNGVKIMSVLMATWGFVSHLYQQYLDDVNKSDETRESDSIFHVSDECT</sequence>
<comment type="caution">
    <text evidence="6">Lacks conserved residue(s) required for the propagation of feature annotation.</text>
</comment>
<feature type="transmembrane region" description="Helical" evidence="6">
    <location>
        <begin position="131"/>
        <end position="149"/>
    </location>
</feature>
<reference evidence="7 8" key="1">
    <citation type="submission" date="2024-01" db="EMBL/GenBank/DDBJ databases">
        <title>Genome assemblies of Stephania.</title>
        <authorList>
            <person name="Yang L."/>
        </authorList>
    </citation>
    <scope>NUCLEOTIDE SEQUENCE [LARGE SCALE GENOMIC DNA]</scope>
    <source>
        <strain evidence="7">YNDBR</strain>
        <tissue evidence="7">Leaf</tissue>
    </source>
</reference>
<dbReference type="Pfam" id="PF16913">
    <property type="entry name" value="PUNUT"/>
    <property type="match status" value="1"/>
</dbReference>
<comment type="caution">
    <text evidence="7">The sequence shown here is derived from an EMBL/GenBank/DDBJ whole genome shotgun (WGS) entry which is preliminary data.</text>
</comment>
<keyword evidence="8" id="KW-1185">Reference proteome</keyword>
<feature type="transmembrane region" description="Helical" evidence="6">
    <location>
        <begin position="189"/>
        <end position="210"/>
    </location>
</feature>
<protein>
    <recommendedName>
        <fullName evidence="6">Probable purine permease</fullName>
    </recommendedName>
</protein>
<dbReference type="EMBL" id="JBBNAF010000008">
    <property type="protein sequence ID" value="KAK9121195.1"/>
    <property type="molecule type" value="Genomic_DNA"/>
</dbReference>
<dbReference type="AlphaFoldDB" id="A0AAP0NXD1"/>
<dbReference type="GO" id="GO:0005345">
    <property type="term" value="F:purine nucleobase transmembrane transporter activity"/>
    <property type="evidence" value="ECO:0007669"/>
    <property type="project" value="UniProtKB-UniRule"/>
</dbReference>
<dbReference type="PANTHER" id="PTHR31376:SF101">
    <property type="entry name" value="PURINE PERMEASE 19-RELATED"/>
    <property type="match status" value="1"/>
</dbReference>
<name>A0AAP0NXD1_9MAGN</name>
<evidence type="ECO:0000256" key="5">
    <source>
        <dbReference type="ARBA" id="ARBA00023136"/>
    </source>
</evidence>
<keyword evidence="5 6" id="KW-0472">Membrane</keyword>
<evidence type="ECO:0000313" key="7">
    <source>
        <dbReference type="EMBL" id="KAK9121195.1"/>
    </source>
</evidence>
<evidence type="ECO:0000256" key="3">
    <source>
        <dbReference type="ARBA" id="ARBA00022692"/>
    </source>
</evidence>
<gene>
    <name evidence="7" type="ORF">Syun_018812</name>
</gene>
<feature type="transmembrane region" description="Helical" evidence="6">
    <location>
        <begin position="231"/>
        <end position="248"/>
    </location>
</feature>
<proteinExistence type="inferred from homology"/>
<dbReference type="Proteomes" id="UP001420932">
    <property type="component" value="Unassembled WGS sequence"/>
</dbReference>
<feature type="transmembrane region" description="Helical" evidence="6">
    <location>
        <begin position="20"/>
        <end position="40"/>
    </location>
</feature>
<evidence type="ECO:0000313" key="8">
    <source>
        <dbReference type="Proteomes" id="UP001420932"/>
    </source>
</evidence>
<evidence type="ECO:0000256" key="4">
    <source>
        <dbReference type="ARBA" id="ARBA00022989"/>
    </source>
</evidence>
<dbReference type="InterPro" id="IPR030182">
    <property type="entry name" value="PUP_plant"/>
</dbReference>
<accession>A0AAP0NXD1</accession>
<keyword evidence="4 6" id="KW-1133">Transmembrane helix</keyword>
<feature type="transmembrane region" description="Helical" evidence="6">
    <location>
        <begin position="156"/>
        <end position="174"/>
    </location>
</feature>
<dbReference type="PANTHER" id="PTHR31376">
    <property type="entry name" value="OS09G0467300 PROTEIN-RELATED"/>
    <property type="match status" value="1"/>
</dbReference>